<proteinExistence type="predicted"/>
<protein>
    <submittedName>
        <fullName evidence="1">Uncharacterized protein</fullName>
    </submittedName>
</protein>
<keyword evidence="2" id="KW-1185">Reference proteome</keyword>
<gene>
    <name evidence="1" type="ORF">NDN08_005775</name>
</gene>
<evidence type="ECO:0000313" key="1">
    <source>
        <dbReference type="EMBL" id="KAJ8909078.1"/>
    </source>
</evidence>
<accession>A0AAV8V2J7</accession>
<dbReference type="EMBL" id="JAMWBK010000001">
    <property type="protein sequence ID" value="KAJ8909078.1"/>
    <property type="molecule type" value="Genomic_DNA"/>
</dbReference>
<organism evidence="1 2">
    <name type="scientific">Rhodosorus marinus</name>
    <dbReference type="NCBI Taxonomy" id="101924"/>
    <lineage>
        <taxon>Eukaryota</taxon>
        <taxon>Rhodophyta</taxon>
        <taxon>Stylonematophyceae</taxon>
        <taxon>Stylonematales</taxon>
        <taxon>Stylonemataceae</taxon>
        <taxon>Rhodosorus</taxon>
    </lineage>
</organism>
<reference evidence="1 2" key="1">
    <citation type="journal article" date="2023" name="Nat. Commun.">
        <title>Origin of minicircular mitochondrial genomes in red algae.</title>
        <authorList>
            <person name="Lee Y."/>
            <person name="Cho C.H."/>
            <person name="Lee Y.M."/>
            <person name="Park S.I."/>
            <person name="Yang J.H."/>
            <person name="West J.A."/>
            <person name="Bhattacharya D."/>
            <person name="Yoon H.S."/>
        </authorList>
    </citation>
    <scope>NUCLEOTIDE SEQUENCE [LARGE SCALE GENOMIC DNA]</scope>
    <source>
        <strain evidence="1 2">CCMP1338</strain>
        <tissue evidence="1">Whole cell</tissue>
    </source>
</reference>
<evidence type="ECO:0000313" key="2">
    <source>
        <dbReference type="Proteomes" id="UP001157974"/>
    </source>
</evidence>
<comment type="caution">
    <text evidence="1">The sequence shown here is derived from an EMBL/GenBank/DDBJ whole genome shotgun (WGS) entry which is preliminary data.</text>
</comment>
<sequence length="152" mass="17192">MAEIPSAETNEHICARASHEQARPWLHERTKNPSAVGILIVCPSSLKPQTRICRPVTSGALSKITLRQMQQEKCSSSMSFRELIQGFKEYFKITPRPIASLATAGEKFTIAVSSVPPRSKVTLRLKDERTLRLAWRRSFRRKQQIAEAMGED</sequence>
<name>A0AAV8V2J7_9RHOD</name>
<dbReference type="Proteomes" id="UP001157974">
    <property type="component" value="Unassembled WGS sequence"/>
</dbReference>
<dbReference type="AlphaFoldDB" id="A0AAV8V2J7"/>